<dbReference type="Proteomes" id="UP000234789">
    <property type="component" value="Unassembled WGS sequence"/>
</dbReference>
<accession>A0A2N5N235</accession>
<dbReference type="RefSeq" id="WP_028600275.1">
    <property type="nucleotide sequence ID" value="NZ_BIMM01000030.1"/>
</dbReference>
<dbReference type="GO" id="GO:0005975">
    <property type="term" value="P:carbohydrate metabolic process"/>
    <property type="evidence" value="ECO:0007669"/>
    <property type="project" value="InterPro"/>
</dbReference>
<organism evidence="3 4">
    <name type="scientific">Paenibacillus pasadenensis</name>
    <dbReference type="NCBI Taxonomy" id="217090"/>
    <lineage>
        <taxon>Bacteria</taxon>
        <taxon>Bacillati</taxon>
        <taxon>Bacillota</taxon>
        <taxon>Bacilli</taxon>
        <taxon>Bacillales</taxon>
        <taxon>Paenibacillaceae</taxon>
        <taxon>Paenibacillus</taxon>
    </lineage>
</organism>
<name>A0A2N5N235_9BACL</name>
<dbReference type="Pfam" id="PF01522">
    <property type="entry name" value="Polysacc_deac_1"/>
    <property type="match status" value="1"/>
</dbReference>
<dbReference type="InterPro" id="IPR014235">
    <property type="entry name" value="Spore_PdaA"/>
</dbReference>
<evidence type="ECO:0000313" key="4">
    <source>
        <dbReference type="Proteomes" id="UP000234789"/>
    </source>
</evidence>
<dbReference type="GO" id="GO:0016020">
    <property type="term" value="C:membrane"/>
    <property type="evidence" value="ECO:0007669"/>
    <property type="project" value="TreeGrafter"/>
</dbReference>
<feature type="domain" description="NodB homology" evidence="2">
    <location>
        <begin position="88"/>
        <end position="270"/>
    </location>
</feature>
<dbReference type="PANTHER" id="PTHR10587:SF78">
    <property type="entry name" value="PEPTIDOGLYCAN-N-ACETYLMURAMIC ACID DEACETYLASE PDAA"/>
    <property type="match status" value="1"/>
</dbReference>
<dbReference type="OrthoDB" id="9812065at2"/>
<dbReference type="InterPro" id="IPR002509">
    <property type="entry name" value="NODB_dom"/>
</dbReference>
<dbReference type="PROSITE" id="PS51677">
    <property type="entry name" value="NODB"/>
    <property type="match status" value="1"/>
</dbReference>
<evidence type="ECO:0000259" key="2">
    <source>
        <dbReference type="PROSITE" id="PS51677"/>
    </source>
</evidence>
<comment type="caution">
    <text evidence="3">The sequence shown here is derived from an EMBL/GenBank/DDBJ whole genome shotgun (WGS) entry which is preliminary data.</text>
</comment>
<dbReference type="CDD" id="cd10948">
    <property type="entry name" value="CE4_BsPdaA_like"/>
    <property type="match status" value="1"/>
</dbReference>
<dbReference type="AlphaFoldDB" id="A0A2N5N235"/>
<protein>
    <submittedName>
        <fullName evidence="3">Polysaccharide deacetylase</fullName>
    </submittedName>
</protein>
<feature type="chain" id="PRO_5038577718" evidence="1">
    <location>
        <begin position="23"/>
        <end position="281"/>
    </location>
</feature>
<evidence type="ECO:0000313" key="3">
    <source>
        <dbReference type="EMBL" id="PLT44385.1"/>
    </source>
</evidence>
<dbReference type="InterPro" id="IPR050248">
    <property type="entry name" value="Polysacc_deacetylase_ArnD"/>
</dbReference>
<reference evidence="3 4" key="1">
    <citation type="submission" date="2017-05" db="EMBL/GenBank/DDBJ databases">
        <title>Functional genome analysis of Paenibacillus pasadenensis strain R16: insights on endophytic life style and antifungal activity.</title>
        <authorList>
            <person name="Passera A."/>
            <person name="Marcolungo L."/>
            <person name="Casati P."/>
            <person name="Brasca M."/>
            <person name="Quaglino F."/>
            <person name="Delledonne M."/>
        </authorList>
    </citation>
    <scope>NUCLEOTIDE SEQUENCE [LARGE SCALE GENOMIC DNA]</scope>
    <source>
        <strain evidence="3 4">R16</strain>
    </source>
</reference>
<dbReference type="SUPFAM" id="SSF88713">
    <property type="entry name" value="Glycoside hydrolase/deacetylase"/>
    <property type="match status" value="1"/>
</dbReference>
<evidence type="ECO:0000256" key="1">
    <source>
        <dbReference type="SAM" id="SignalP"/>
    </source>
</evidence>
<dbReference type="GO" id="GO:0016810">
    <property type="term" value="F:hydrolase activity, acting on carbon-nitrogen (but not peptide) bonds"/>
    <property type="evidence" value="ECO:0007669"/>
    <property type="project" value="InterPro"/>
</dbReference>
<dbReference type="InterPro" id="IPR011330">
    <property type="entry name" value="Glyco_hydro/deAcase_b/a-brl"/>
</dbReference>
<dbReference type="NCBIfam" id="TIGR02884">
    <property type="entry name" value="spore_pdaA"/>
    <property type="match status" value="1"/>
</dbReference>
<keyword evidence="1" id="KW-0732">Signal</keyword>
<dbReference type="PANTHER" id="PTHR10587">
    <property type="entry name" value="GLYCOSYL TRANSFERASE-RELATED"/>
    <property type="match status" value="1"/>
</dbReference>
<dbReference type="Gene3D" id="3.20.20.370">
    <property type="entry name" value="Glycoside hydrolase/deacetylase"/>
    <property type="match status" value="1"/>
</dbReference>
<keyword evidence="4" id="KW-1185">Reference proteome</keyword>
<sequence>MAKRWWQAAGAAVLIAGAVASAGLPLGRAAAEPAPPSADAAPAAGWSKAYHFGFKKSKNGELPSIAEEGFQPMLEKHGAVFLGDTSRKELYLTFDNGYEKDGLTGTILDVLKEKNVPAIFFITGHYVKTEPELVKRMAAEGHLIGNHSWSHPDMSTLPPEKIRQELADVKKAVAELTGVQKMDYLRAPRGIFSEPMLAASGAEGYRNVFWSVAYKDWDTSAQRGADYAYRNVMEQLHPGAVLLLHAVSSDNTQALGRIIDGARAQGYEFKSLDGMEKRTYR</sequence>
<gene>
    <name evidence="3" type="ORF">B8V81_2816</name>
</gene>
<feature type="signal peptide" evidence="1">
    <location>
        <begin position="1"/>
        <end position="22"/>
    </location>
</feature>
<proteinExistence type="predicted"/>
<dbReference type="EMBL" id="NFEZ01000004">
    <property type="protein sequence ID" value="PLT44385.1"/>
    <property type="molecule type" value="Genomic_DNA"/>
</dbReference>